<proteinExistence type="predicted"/>
<evidence type="ECO:0008006" key="3">
    <source>
        <dbReference type="Google" id="ProtNLM"/>
    </source>
</evidence>
<dbReference type="AlphaFoldDB" id="Q4L3X4"/>
<evidence type="ECO:0000313" key="1">
    <source>
        <dbReference type="EMBL" id="BAE05653.1"/>
    </source>
</evidence>
<sequence>MIILNLTLKNKTVKTVVWACKGVLLLIAHDIEIIKDNKKYKVSNNTFTGSVLEVVSYDVKGSGYDREYSTVNGAQGRFFNSVYEEKKTVSLRLRYQVDKMAQVTHLKSNLQALLRGHYYLRELSTPDTSIKYEDIFNTKPQEFELDYVDGRQIFVGLVNAISIDTTQTSGEFELEFETIELPYFESIAYSTDLESESRSVEKWAVSDSLPFNVNDNKRKYTFHDTKICNVYYAGTVEINQINQDSTVEVTLAENVSKNDKNGTTFYMVESGDVINIKGLELKAGDTIKFDGIHTFRNGLNIDAYNVSRRNPTLIPGWNTFRSTKLMQKVVFKHKEYYM</sequence>
<gene>
    <name evidence="1" type="ordered locus">SH2344</name>
</gene>
<organism evidence="1 2">
    <name type="scientific">Staphylococcus haemolyticus (strain JCSC1435)</name>
    <dbReference type="NCBI Taxonomy" id="279808"/>
    <lineage>
        <taxon>Bacteria</taxon>
        <taxon>Bacillati</taxon>
        <taxon>Bacillota</taxon>
        <taxon>Bacilli</taxon>
        <taxon>Bacillales</taxon>
        <taxon>Staphylococcaceae</taxon>
        <taxon>Staphylococcus</taxon>
    </lineage>
</organism>
<dbReference type="HOGENOM" id="CLU_075565_0_0_9"/>
<dbReference type="Proteomes" id="UP000000543">
    <property type="component" value="Chromosome"/>
</dbReference>
<dbReference type="eggNOG" id="ENOG5030582">
    <property type="taxonomic scope" value="Bacteria"/>
</dbReference>
<name>Q4L3X4_STAHJ</name>
<accession>Q4L3X4</accession>
<reference evidence="1 2" key="1">
    <citation type="journal article" date="2005" name="J. Bacteriol.">
        <title>Whole-genome sequencing of Staphylococcus haemolyticus uncovers the extreme plasticity of its genome and the evolution of human-colonizing staphylococcal species.</title>
        <authorList>
            <person name="Takeuchi F."/>
            <person name="Watanabe S."/>
            <person name="Baba T."/>
            <person name="Yuzawa H."/>
            <person name="Ito T."/>
            <person name="Morimoto Y."/>
            <person name="Kuroda M."/>
            <person name="Cui L."/>
            <person name="Takahashi M."/>
            <person name="Ankai A."/>
            <person name="Baba S."/>
            <person name="Fukui S."/>
            <person name="Lee J.C."/>
            <person name="Hiramatsu K."/>
        </authorList>
    </citation>
    <scope>NUCLEOTIDE SEQUENCE [LARGE SCALE GENOMIC DNA]</scope>
    <source>
        <strain evidence="1 2">JCSC1435</strain>
    </source>
</reference>
<evidence type="ECO:0000313" key="2">
    <source>
        <dbReference type="Proteomes" id="UP000000543"/>
    </source>
</evidence>
<protein>
    <recommendedName>
        <fullName evidence="3">Phage tail protein</fullName>
    </recommendedName>
</protein>
<dbReference type="EMBL" id="AP006716">
    <property type="protein sequence ID" value="BAE05653.1"/>
    <property type="molecule type" value="Genomic_DNA"/>
</dbReference>
<dbReference type="KEGG" id="sha:SH2344"/>